<dbReference type="EMBL" id="JBITGY010000021">
    <property type="protein sequence ID" value="MFI6505637.1"/>
    <property type="molecule type" value="Genomic_DNA"/>
</dbReference>
<gene>
    <name evidence="6" type="ORF">ACIBG2_50220</name>
</gene>
<name>A0ABW7ZCK2_9ACTN</name>
<evidence type="ECO:0000256" key="5">
    <source>
        <dbReference type="SAM" id="Phobius"/>
    </source>
</evidence>
<dbReference type="InterPro" id="IPR032808">
    <property type="entry name" value="DoxX"/>
</dbReference>
<evidence type="ECO:0000256" key="4">
    <source>
        <dbReference type="ARBA" id="ARBA00023136"/>
    </source>
</evidence>
<keyword evidence="2 5" id="KW-0812">Transmembrane</keyword>
<sequence>MLLVLVTVAFNVGAAAVDFLRVPWVLDNMNRYGVPRSWLPLLGLAKAAGAAGLLAGLVVPALGVAAAAGLVVYFAGAVFTVIRSRCYKHLPFPGTFLVLAAACLTAF</sequence>
<feature type="transmembrane region" description="Helical" evidence="5">
    <location>
        <begin position="49"/>
        <end position="82"/>
    </location>
</feature>
<evidence type="ECO:0000313" key="6">
    <source>
        <dbReference type="EMBL" id="MFI6505637.1"/>
    </source>
</evidence>
<comment type="subcellular location">
    <subcellularLocation>
        <location evidence="1">Membrane</location>
        <topology evidence="1">Multi-pass membrane protein</topology>
    </subcellularLocation>
</comment>
<keyword evidence="4 5" id="KW-0472">Membrane</keyword>
<dbReference type="RefSeq" id="WP_397091922.1">
    <property type="nucleotide sequence ID" value="NZ_JBITGY010000021.1"/>
</dbReference>
<organism evidence="6 7">
    <name type="scientific">Nonomuraea typhae</name>
    <dbReference type="NCBI Taxonomy" id="2603600"/>
    <lineage>
        <taxon>Bacteria</taxon>
        <taxon>Bacillati</taxon>
        <taxon>Actinomycetota</taxon>
        <taxon>Actinomycetes</taxon>
        <taxon>Streptosporangiales</taxon>
        <taxon>Streptosporangiaceae</taxon>
        <taxon>Nonomuraea</taxon>
    </lineage>
</organism>
<keyword evidence="7" id="KW-1185">Reference proteome</keyword>
<evidence type="ECO:0000256" key="1">
    <source>
        <dbReference type="ARBA" id="ARBA00004141"/>
    </source>
</evidence>
<dbReference type="Pfam" id="PF13564">
    <property type="entry name" value="DoxX_2"/>
    <property type="match status" value="1"/>
</dbReference>
<proteinExistence type="predicted"/>
<protein>
    <submittedName>
        <fullName evidence="6">DoxX family protein</fullName>
    </submittedName>
</protein>
<accession>A0ABW7ZCK2</accession>
<reference evidence="6 7" key="1">
    <citation type="submission" date="2024-10" db="EMBL/GenBank/DDBJ databases">
        <title>The Natural Products Discovery Center: Release of the First 8490 Sequenced Strains for Exploring Actinobacteria Biosynthetic Diversity.</title>
        <authorList>
            <person name="Kalkreuter E."/>
            <person name="Kautsar S.A."/>
            <person name="Yang D."/>
            <person name="Bader C.D."/>
            <person name="Teijaro C.N."/>
            <person name="Fluegel L."/>
            <person name="Davis C.M."/>
            <person name="Simpson J.R."/>
            <person name="Lauterbach L."/>
            <person name="Steele A.D."/>
            <person name="Gui C."/>
            <person name="Meng S."/>
            <person name="Li G."/>
            <person name="Viehrig K."/>
            <person name="Ye F."/>
            <person name="Su P."/>
            <person name="Kiefer A.F."/>
            <person name="Nichols A."/>
            <person name="Cepeda A.J."/>
            <person name="Yan W."/>
            <person name="Fan B."/>
            <person name="Jiang Y."/>
            <person name="Adhikari A."/>
            <person name="Zheng C.-J."/>
            <person name="Schuster L."/>
            <person name="Cowan T.M."/>
            <person name="Smanski M.J."/>
            <person name="Chevrette M.G."/>
            <person name="De Carvalho L.P.S."/>
            <person name="Shen B."/>
        </authorList>
    </citation>
    <scope>NUCLEOTIDE SEQUENCE [LARGE SCALE GENOMIC DNA]</scope>
    <source>
        <strain evidence="6 7">NPDC050545</strain>
    </source>
</reference>
<keyword evidence="3 5" id="KW-1133">Transmembrane helix</keyword>
<evidence type="ECO:0000256" key="2">
    <source>
        <dbReference type="ARBA" id="ARBA00022692"/>
    </source>
</evidence>
<comment type="caution">
    <text evidence="6">The sequence shown here is derived from an EMBL/GenBank/DDBJ whole genome shotgun (WGS) entry which is preliminary data.</text>
</comment>
<evidence type="ECO:0000313" key="7">
    <source>
        <dbReference type="Proteomes" id="UP001612741"/>
    </source>
</evidence>
<evidence type="ECO:0000256" key="3">
    <source>
        <dbReference type="ARBA" id="ARBA00022989"/>
    </source>
</evidence>
<dbReference type="Proteomes" id="UP001612741">
    <property type="component" value="Unassembled WGS sequence"/>
</dbReference>